<sequence>MSFACPSCAKTWQKKEHRDQHVADTGHRVFQFNCDTCSRHFKNQEAVDHHMEALRHRKSLAVTLPDSQFGCDTCTRHFKSRQAANQHMEALRHRKPLAVTLPGAQFNCNTCTRHFKNQEAVDHHMEALRHRKSLAVTLPDSQFGCDTCTRHFKSRQAANQHMEALRHRKPLAVTLPGAQFNCNTCTRHFKNQEAVDHHMEALRHRKSLAVTLPDSQFGCDTCTRHFKSRQAANQHMEALRHRKSLAVTLPDSQFGCDTCTRHFKSQEAAGQHMDDLGHRKQLATMASEYILHPRPVGQLTDDPTGYERLVSQICPKYLTPNEANEIRLQFDRVWKENKQVLWSGTNYSKTKEWASQHGLQTLTVCMGPLMETGNTKCRRKSSFRPWTWYMRGASALFAWRISQGRSTTVLTPPPPHRYHPSGMTNYQDIERPILQGVLGVSVAAIMMVHPEVSGAEHFAYEAWPNDQHTSWVAKFGEHLNSDWREVGRKRVPMIWRPIGCARLRSSSEDNCQATRSQIQSEDDELEICQSRNDQHSEIQPKKLQAIEGSQTMNDYSHGFMVLTLKFVCRCLSTSRITFRRLLKSFCASVQTAITLRLKLRLPLRARCVND</sequence>
<evidence type="ECO:0000313" key="9">
    <source>
        <dbReference type="EMBL" id="KZL67079.1"/>
    </source>
</evidence>
<dbReference type="InterPro" id="IPR003604">
    <property type="entry name" value="Matrin/U1-like-C_Znf_C2H2"/>
</dbReference>
<dbReference type="Gene3D" id="3.30.160.60">
    <property type="entry name" value="Classic Zinc Finger"/>
    <property type="match status" value="3"/>
</dbReference>
<dbReference type="PROSITE" id="PS50157">
    <property type="entry name" value="ZINC_FINGER_C2H2_2"/>
    <property type="match status" value="3"/>
</dbReference>
<accession>A0A166PRI7</accession>
<evidence type="ECO:0000256" key="6">
    <source>
        <dbReference type="ARBA" id="ARBA00023242"/>
    </source>
</evidence>
<feature type="domain" description="C2H2-type" evidence="8">
    <location>
        <begin position="69"/>
        <end position="96"/>
    </location>
</feature>
<organism evidence="9 10">
    <name type="scientific">Colletotrichum incanum</name>
    <name type="common">Soybean anthracnose fungus</name>
    <dbReference type="NCBI Taxonomy" id="1573173"/>
    <lineage>
        <taxon>Eukaryota</taxon>
        <taxon>Fungi</taxon>
        <taxon>Dikarya</taxon>
        <taxon>Ascomycota</taxon>
        <taxon>Pezizomycotina</taxon>
        <taxon>Sordariomycetes</taxon>
        <taxon>Hypocreomycetidae</taxon>
        <taxon>Glomerellales</taxon>
        <taxon>Glomerellaceae</taxon>
        <taxon>Colletotrichum</taxon>
        <taxon>Colletotrichum spaethianum species complex</taxon>
    </lineage>
</organism>
<dbReference type="STRING" id="1573173.A0A166PRI7"/>
<dbReference type="SMART" id="SM00355">
    <property type="entry name" value="ZnF_C2H2"/>
    <property type="match status" value="8"/>
</dbReference>
<feature type="domain" description="C2H2-type" evidence="8">
    <location>
        <begin position="143"/>
        <end position="170"/>
    </location>
</feature>
<protein>
    <recommendedName>
        <fullName evidence="8">C2H2-type domain-containing protein</fullName>
    </recommendedName>
</protein>
<feature type="domain" description="C2H2-type" evidence="8">
    <location>
        <begin position="32"/>
        <end position="56"/>
    </location>
</feature>
<dbReference type="GO" id="GO:0008270">
    <property type="term" value="F:zinc ion binding"/>
    <property type="evidence" value="ECO:0007669"/>
    <property type="project" value="UniProtKB-KW"/>
</dbReference>
<evidence type="ECO:0000313" key="10">
    <source>
        <dbReference type="Proteomes" id="UP000076584"/>
    </source>
</evidence>
<dbReference type="GO" id="GO:0000978">
    <property type="term" value="F:RNA polymerase II cis-regulatory region sequence-specific DNA binding"/>
    <property type="evidence" value="ECO:0007669"/>
    <property type="project" value="TreeGrafter"/>
</dbReference>
<dbReference type="GO" id="GO:0005634">
    <property type="term" value="C:nucleus"/>
    <property type="evidence" value="ECO:0007669"/>
    <property type="project" value="UniProtKB-SubCell"/>
</dbReference>
<dbReference type="InterPro" id="IPR013087">
    <property type="entry name" value="Znf_C2H2_type"/>
</dbReference>
<keyword evidence="6" id="KW-0539">Nucleus</keyword>
<keyword evidence="10" id="KW-1185">Reference proteome</keyword>
<comment type="caution">
    <text evidence="9">The sequence shown here is derived from an EMBL/GenBank/DDBJ whole genome shotgun (WGS) entry which is preliminary data.</text>
</comment>
<keyword evidence="2" id="KW-0479">Metal-binding</keyword>
<name>A0A166PRI7_COLIC</name>
<dbReference type="Proteomes" id="UP000076584">
    <property type="component" value="Unassembled WGS sequence"/>
</dbReference>
<dbReference type="PROSITE" id="PS00028">
    <property type="entry name" value="ZINC_FINGER_C2H2_1"/>
    <property type="match status" value="7"/>
</dbReference>
<evidence type="ECO:0000256" key="2">
    <source>
        <dbReference type="ARBA" id="ARBA00022723"/>
    </source>
</evidence>
<keyword evidence="3" id="KW-0677">Repeat</keyword>
<evidence type="ECO:0000256" key="5">
    <source>
        <dbReference type="ARBA" id="ARBA00022833"/>
    </source>
</evidence>
<evidence type="ECO:0000256" key="3">
    <source>
        <dbReference type="ARBA" id="ARBA00022737"/>
    </source>
</evidence>
<evidence type="ECO:0000259" key="8">
    <source>
        <dbReference type="PROSITE" id="PS50157"/>
    </source>
</evidence>
<proteinExistence type="predicted"/>
<dbReference type="GO" id="GO:0001228">
    <property type="term" value="F:DNA-binding transcription activator activity, RNA polymerase II-specific"/>
    <property type="evidence" value="ECO:0007669"/>
    <property type="project" value="TreeGrafter"/>
</dbReference>
<evidence type="ECO:0000256" key="4">
    <source>
        <dbReference type="ARBA" id="ARBA00022771"/>
    </source>
</evidence>
<dbReference type="EMBL" id="LFIW01002551">
    <property type="protein sequence ID" value="KZL67079.1"/>
    <property type="molecule type" value="Genomic_DNA"/>
</dbReference>
<evidence type="ECO:0000256" key="7">
    <source>
        <dbReference type="PROSITE-ProRule" id="PRU00042"/>
    </source>
</evidence>
<keyword evidence="5" id="KW-0862">Zinc</keyword>
<gene>
    <name evidence="9" type="ORF">CI238_13061</name>
</gene>
<dbReference type="SMART" id="SM00451">
    <property type="entry name" value="ZnF_U1"/>
    <property type="match status" value="7"/>
</dbReference>
<dbReference type="PANTHER" id="PTHR24376">
    <property type="entry name" value="ZINC FINGER PROTEIN"/>
    <property type="match status" value="1"/>
</dbReference>
<comment type="subcellular location">
    <subcellularLocation>
        <location evidence="1">Nucleus</location>
    </subcellularLocation>
</comment>
<reference evidence="9 10" key="1">
    <citation type="submission" date="2015-06" db="EMBL/GenBank/DDBJ databases">
        <title>Survival trade-offs in plant roots during colonization by closely related pathogenic and mutualistic fungi.</title>
        <authorList>
            <person name="Hacquard S."/>
            <person name="Kracher B."/>
            <person name="Hiruma K."/>
            <person name="Weinman A."/>
            <person name="Muench P."/>
            <person name="Garrido Oter R."/>
            <person name="Ver Loren van Themaat E."/>
            <person name="Dallerey J.-F."/>
            <person name="Damm U."/>
            <person name="Henrissat B."/>
            <person name="Lespinet O."/>
            <person name="Thon M."/>
            <person name="Kemen E."/>
            <person name="McHardy A.C."/>
            <person name="Schulze-Lefert P."/>
            <person name="O'Connell R.J."/>
        </authorList>
    </citation>
    <scope>NUCLEOTIDE SEQUENCE [LARGE SCALE GENOMIC DNA]</scope>
    <source>
        <strain evidence="9 10">MAFF 238704</strain>
    </source>
</reference>
<evidence type="ECO:0000256" key="1">
    <source>
        <dbReference type="ARBA" id="ARBA00004123"/>
    </source>
</evidence>
<dbReference type="PANTHER" id="PTHR24376:SF216">
    <property type="entry name" value="ZINC FINGER PROTEIN 420-LIKE"/>
    <property type="match status" value="1"/>
</dbReference>
<keyword evidence="4 7" id="KW-0863">Zinc-finger</keyword>
<dbReference type="AlphaFoldDB" id="A0A166PRI7"/>